<reference evidence="1" key="1">
    <citation type="journal article" date="2023" name="G3 (Bethesda)">
        <title>A reference genome for the long-term kleptoplast-retaining sea slug Elysia crispata morphotype clarki.</title>
        <authorList>
            <person name="Eastman K.E."/>
            <person name="Pendleton A.L."/>
            <person name="Shaikh M.A."/>
            <person name="Suttiyut T."/>
            <person name="Ogas R."/>
            <person name="Tomko P."/>
            <person name="Gavelis G."/>
            <person name="Widhalm J.R."/>
            <person name="Wisecaver J.H."/>
        </authorList>
    </citation>
    <scope>NUCLEOTIDE SEQUENCE</scope>
    <source>
        <strain evidence="1">ECLA1</strain>
    </source>
</reference>
<gene>
    <name evidence="1" type="ORF">RRG08_032097</name>
</gene>
<protein>
    <submittedName>
        <fullName evidence="1">Uncharacterized protein</fullName>
    </submittedName>
</protein>
<dbReference type="Proteomes" id="UP001283361">
    <property type="component" value="Unassembled WGS sequence"/>
</dbReference>
<evidence type="ECO:0000313" key="1">
    <source>
        <dbReference type="EMBL" id="KAK3767422.1"/>
    </source>
</evidence>
<sequence>MKLWVCHILNRSSQKTWVCMMQIQKLKIWMCDVDPDLDLGLEQGPEDNGEKQKNTNGYQRLPQFAAEPGFKVQLSDDPTPMEIYKLFITDQLINSWKASQIVTIIHRTFHFMRTGSVHTPT</sequence>
<name>A0AAE0ZDM1_9GAST</name>
<proteinExistence type="predicted"/>
<organism evidence="1 2">
    <name type="scientific">Elysia crispata</name>
    <name type="common">lettuce slug</name>
    <dbReference type="NCBI Taxonomy" id="231223"/>
    <lineage>
        <taxon>Eukaryota</taxon>
        <taxon>Metazoa</taxon>
        <taxon>Spiralia</taxon>
        <taxon>Lophotrochozoa</taxon>
        <taxon>Mollusca</taxon>
        <taxon>Gastropoda</taxon>
        <taxon>Heterobranchia</taxon>
        <taxon>Euthyneura</taxon>
        <taxon>Panpulmonata</taxon>
        <taxon>Sacoglossa</taxon>
        <taxon>Placobranchoidea</taxon>
        <taxon>Plakobranchidae</taxon>
        <taxon>Elysia</taxon>
    </lineage>
</organism>
<keyword evidence="2" id="KW-1185">Reference proteome</keyword>
<evidence type="ECO:0000313" key="2">
    <source>
        <dbReference type="Proteomes" id="UP001283361"/>
    </source>
</evidence>
<dbReference type="EMBL" id="JAWDGP010004149">
    <property type="protein sequence ID" value="KAK3767422.1"/>
    <property type="molecule type" value="Genomic_DNA"/>
</dbReference>
<dbReference type="AlphaFoldDB" id="A0AAE0ZDM1"/>
<accession>A0AAE0ZDM1</accession>
<comment type="caution">
    <text evidence="1">The sequence shown here is derived from an EMBL/GenBank/DDBJ whole genome shotgun (WGS) entry which is preliminary data.</text>
</comment>